<organism evidence="3 4">
    <name type="scientific">Neocallimastix californiae</name>
    <dbReference type="NCBI Taxonomy" id="1754190"/>
    <lineage>
        <taxon>Eukaryota</taxon>
        <taxon>Fungi</taxon>
        <taxon>Fungi incertae sedis</taxon>
        <taxon>Chytridiomycota</taxon>
        <taxon>Chytridiomycota incertae sedis</taxon>
        <taxon>Neocallimastigomycetes</taxon>
        <taxon>Neocallimastigales</taxon>
        <taxon>Neocallimastigaceae</taxon>
        <taxon>Neocallimastix</taxon>
    </lineage>
</organism>
<evidence type="ECO:0000256" key="1">
    <source>
        <dbReference type="SAM" id="SignalP"/>
    </source>
</evidence>
<reference evidence="3 4" key="1">
    <citation type="submission" date="2016-08" db="EMBL/GenBank/DDBJ databases">
        <title>A Parts List for Fungal Cellulosomes Revealed by Comparative Genomics.</title>
        <authorList>
            <consortium name="DOE Joint Genome Institute"/>
            <person name="Haitjema C.H."/>
            <person name="Gilmore S.P."/>
            <person name="Henske J.K."/>
            <person name="Solomon K.V."/>
            <person name="De Groot R."/>
            <person name="Kuo A."/>
            <person name="Mondo S.J."/>
            <person name="Salamov A.A."/>
            <person name="Labutti K."/>
            <person name="Zhao Z."/>
            <person name="Chiniquy J."/>
            <person name="Barry K."/>
            <person name="Brewer H.M."/>
            <person name="Purvine S.O."/>
            <person name="Wright A.T."/>
            <person name="Boxma B."/>
            <person name="Van Alen T."/>
            <person name="Hackstein J.H."/>
            <person name="Baker S.E."/>
            <person name="Grigoriev I.V."/>
            <person name="O'Malley M.A."/>
        </authorList>
    </citation>
    <scope>NUCLEOTIDE SEQUENCE [LARGE SCALE GENOMIC DNA]</scope>
    <source>
        <strain evidence="3 4">G1</strain>
    </source>
</reference>
<keyword evidence="3" id="KW-0378">Hydrolase</keyword>
<dbReference type="InterPro" id="IPR050266">
    <property type="entry name" value="AB_hydrolase_sf"/>
</dbReference>
<dbReference type="STRING" id="1754190.A0A1Y2D4K2"/>
<dbReference type="GO" id="GO:0016787">
    <property type="term" value="F:hydrolase activity"/>
    <property type="evidence" value="ECO:0007669"/>
    <property type="project" value="UniProtKB-KW"/>
</dbReference>
<dbReference type="Proteomes" id="UP000193920">
    <property type="component" value="Unassembled WGS sequence"/>
</dbReference>
<evidence type="ECO:0000313" key="3">
    <source>
        <dbReference type="EMBL" id="ORY54203.1"/>
    </source>
</evidence>
<evidence type="ECO:0000259" key="2">
    <source>
        <dbReference type="Pfam" id="PF00561"/>
    </source>
</evidence>
<dbReference type="PANTHER" id="PTHR43798">
    <property type="entry name" value="MONOACYLGLYCEROL LIPASE"/>
    <property type="match status" value="1"/>
</dbReference>
<dbReference type="EMBL" id="MCOG01000087">
    <property type="protein sequence ID" value="ORY54203.1"/>
    <property type="molecule type" value="Genomic_DNA"/>
</dbReference>
<dbReference type="Gene3D" id="3.40.50.1820">
    <property type="entry name" value="alpha/beta hydrolase"/>
    <property type="match status" value="1"/>
</dbReference>
<dbReference type="PANTHER" id="PTHR43798:SF33">
    <property type="entry name" value="HYDROLASE, PUTATIVE (AFU_ORTHOLOGUE AFUA_2G14860)-RELATED"/>
    <property type="match status" value="1"/>
</dbReference>
<protein>
    <submittedName>
        <fullName evidence="3">Alpha/beta-hydrolase</fullName>
    </submittedName>
</protein>
<comment type="caution">
    <text evidence="3">The sequence shown here is derived from an EMBL/GenBank/DDBJ whole genome shotgun (WGS) entry which is preliminary data.</text>
</comment>
<keyword evidence="1" id="KW-0732">Signal</keyword>
<dbReference type="GO" id="GO:0016020">
    <property type="term" value="C:membrane"/>
    <property type="evidence" value="ECO:0007669"/>
    <property type="project" value="TreeGrafter"/>
</dbReference>
<gene>
    <name evidence="3" type="ORF">LY90DRAFT_647441</name>
</gene>
<feature type="domain" description="AB hydrolase-1" evidence="2">
    <location>
        <begin position="73"/>
        <end position="303"/>
    </location>
</feature>
<evidence type="ECO:0000313" key="4">
    <source>
        <dbReference type="Proteomes" id="UP000193920"/>
    </source>
</evidence>
<dbReference type="Pfam" id="PF00561">
    <property type="entry name" value="Abhydrolase_1"/>
    <property type="match status" value="1"/>
</dbReference>
<feature type="chain" id="PRO_5013299520" evidence="1">
    <location>
        <begin position="24"/>
        <end position="323"/>
    </location>
</feature>
<dbReference type="InterPro" id="IPR000073">
    <property type="entry name" value="AB_hydrolase_1"/>
</dbReference>
<dbReference type="PRINTS" id="PR00111">
    <property type="entry name" value="ABHYDROLASE"/>
</dbReference>
<dbReference type="AlphaFoldDB" id="A0A1Y2D4K2"/>
<keyword evidence="4" id="KW-1185">Reference proteome</keyword>
<feature type="signal peptide" evidence="1">
    <location>
        <begin position="1"/>
        <end position="23"/>
    </location>
</feature>
<name>A0A1Y2D4K2_9FUNG</name>
<proteinExistence type="predicted"/>
<sequence length="323" mass="37312">MKLITILFTLLLTSFVRWNFVDARHINRDPTQKFIKINGEKMSLSIYGNYGKKIKQTIVFMSGLNILSPIMTYKPLAEALSDEFKIIIIEPFGHGYSDVSKKPRTIENITKELHKAVHKLGLKKFYLAGHSIGGLYALNYIIQYPKEVKGFIGLDNSAQNGQDSLIGYDSLIAEKLECNRMYNNNTWSGDSEIAKVTKKKIIDKLMSHTEYYEYSEEDRQIYTTLFENSYCNDNIASEYENSPRNYEVVKDVKFPKSVPTLQILSSDTCNSYSDWLEIHQDRIYKSPYNEIVIMEAGHDIMFDKKEAIAKKVKSWVKSLKNKK</sequence>
<dbReference type="InterPro" id="IPR029058">
    <property type="entry name" value="AB_hydrolase_fold"/>
</dbReference>
<accession>A0A1Y2D4K2</accession>
<dbReference type="SUPFAM" id="SSF53474">
    <property type="entry name" value="alpha/beta-Hydrolases"/>
    <property type="match status" value="1"/>
</dbReference>
<dbReference type="OrthoDB" id="2139013at2759"/>